<evidence type="ECO:0000313" key="2">
    <source>
        <dbReference type="EMBL" id="KAJ1116472.1"/>
    </source>
</evidence>
<feature type="region of interest" description="Disordered" evidence="1">
    <location>
        <begin position="1"/>
        <end position="29"/>
    </location>
</feature>
<reference evidence="2" key="1">
    <citation type="journal article" date="2022" name="bioRxiv">
        <title>Sequencing and chromosome-scale assembly of the giantPleurodeles waltlgenome.</title>
        <authorList>
            <person name="Brown T."/>
            <person name="Elewa A."/>
            <person name="Iarovenko S."/>
            <person name="Subramanian E."/>
            <person name="Araus A.J."/>
            <person name="Petzold A."/>
            <person name="Susuki M."/>
            <person name="Suzuki K.-i.T."/>
            <person name="Hayashi T."/>
            <person name="Toyoda A."/>
            <person name="Oliveira C."/>
            <person name="Osipova E."/>
            <person name="Leigh N.D."/>
            <person name="Simon A."/>
            <person name="Yun M.H."/>
        </authorList>
    </citation>
    <scope>NUCLEOTIDE SEQUENCE</scope>
    <source>
        <strain evidence="2">20211129_DDA</strain>
        <tissue evidence="2">Liver</tissue>
    </source>
</reference>
<sequence length="263" mass="27798">MSGRVSPQCPVLRSGSTRRGARNDRAPGEGAGFRPCVNLRWSGGQRSQRSLCSRLGRGDQAGEFVCVRWGLAFGFGSSLGSRSISAPCLSGNAATQPPFMRGPCLSLLGPAAPPAEGPPPRLQTPNCVEQGVPMGSSYPGVGNVPELVARSASCCPGVFSASAFRSARLRALTCLSHSLQCSSSPVPFGYRVTLLSPLQYGTRGLVSESAVPSRSARCFIEVEPVSRCGRHLGTCELQSSFAFLFRTSDRERCYRSGFCSGVP</sequence>
<evidence type="ECO:0000313" key="3">
    <source>
        <dbReference type="Proteomes" id="UP001066276"/>
    </source>
</evidence>
<accession>A0AAV7NKA3</accession>
<organism evidence="2 3">
    <name type="scientific">Pleurodeles waltl</name>
    <name type="common">Iberian ribbed newt</name>
    <dbReference type="NCBI Taxonomy" id="8319"/>
    <lineage>
        <taxon>Eukaryota</taxon>
        <taxon>Metazoa</taxon>
        <taxon>Chordata</taxon>
        <taxon>Craniata</taxon>
        <taxon>Vertebrata</taxon>
        <taxon>Euteleostomi</taxon>
        <taxon>Amphibia</taxon>
        <taxon>Batrachia</taxon>
        <taxon>Caudata</taxon>
        <taxon>Salamandroidea</taxon>
        <taxon>Salamandridae</taxon>
        <taxon>Pleurodelinae</taxon>
        <taxon>Pleurodeles</taxon>
    </lineage>
</organism>
<evidence type="ECO:0000256" key="1">
    <source>
        <dbReference type="SAM" id="MobiDB-lite"/>
    </source>
</evidence>
<dbReference type="Proteomes" id="UP001066276">
    <property type="component" value="Chromosome 8"/>
</dbReference>
<keyword evidence="3" id="KW-1185">Reference proteome</keyword>
<proteinExistence type="predicted"/>
<name>A0AAV7NKA3_PLEWA</name>
<dbReference type="AlphaFoldDB" id="A0AAV7NKA3"/>
<gene>
    <name evidence="2" type="ORF">NDU88_004683</name>
</gene>
<dbReference type="EMBL" id="JANPWB010000012">
    <property type="protein sequence ID" value="KAJ1116472.1"/>
    <property type="molecule type" value="Genomic_DNA"/>
</dbReference>
<comment type="caution">
    <text evidence="2">The sequence shown here is derived from an EMBL/GenBank/DDBJ whole genome shotgun (WGS) entry which is preliminary data.</text>
</comment>
<protein>
    <submittedName>
        <fullName evidence="2">Uncharacterized protein</fullName>
    </submittedName>
</protein>